<gene>
    <name evidence="2" type="ORF">A8806_102141</name>
</gene>
<dbReference type="RefSeq" id="WP_109730004.1">
    <property type="nucleotide sequence ID" value="NZ_BAAACK010000006.1"/>
</dbReference>
<proteinExistence type="predicted"/>
<accession>A0A2Y9BDW3</accession>
<organism evidence="2 3">
    <name type="scientific">Faecalicatena orotica</name>
    <dbReference type="NCBI Taxonomy" id="1544"/>
    <lineage>
        <taxon>Bacteria</taxon>
        <taxon>Bacillati</taxon>
        <taxon>Bacillota</taxon>
        <taxon>Clostridia</taxon>
        <taxon>Lachnospirales</taxon>
        <taxon>Lachnospiraceae</taxon>
        <taxon>Faecalicatena</taxon>
    </lineage>
</organism>
<feature type="transmembrane region" description="Helical" evidence="1">
    <location>
        <begin position="41"/>
        <end position="60"/>
    </location>
</feature>
<feature type="transmembrane region" description="Helical" evidence="1">
    <location>
        <begin position="183"/>
        <end position="202"/>
    </location>
</feature>
<dbReference type="OrthoDB" id="9793294at2"/>
<feature type="transmembrane region" description="Helical" evidence="1">
    <location>
        <begin position="208"/>
        <end position="227"/>
    </location>
</feature>
<evidence type="ECO:0000313" key="2">
    <source>
        <dbReference type="EMBL" id="PWJ31285.1"/>
    </source>
</evidence>
<keyword evidence="1" id="KW-0472">Membrane</keyword>
<keyword evidence="3" id="KW-1185">Reference proteome</keyword>
<feature type="transmembrane region" description="Helical" evidence="1">
    <location>
        <begin position="116"/>
        <end position="144"/>
    </location>
</feature>
<reference evidence="2 3" key="1">
    <citation type="submission" date="2018-05" db="EMBL/GenBank/DDBJ databases">
        <title>The Hungate 1000. A catalogue of reference genomes from the rumen microbiome.</title>
        <authorList>
            <person name="Kelly W."/>
        </authorList>
    </citation>
    <scope>NUCLEOTIDE SEQUENCE [LARGE SCALE GENOMIC DNA]</scope>
    <source>
        <strain evidence="2 3">NLAE-zl-C242</strain>
    </source>
</reference>
<sequence length="245" mass="27295">MDRRFREELKQIYQTPDPVGKDAFLQELEQKAQRSPEMSGISFLGFLGYQVPYISIWNWLLGASVFALTLLSVRYADGKAVWAAASFVPFLALAAVSESGRSMQYGMDELELSARYCLKTVVTAKIFIMGISNLIVLLACILAVEAGNRTGIILNGITIMFPYLVTAFLNLWIVRKIHGKESIYVCLGVSAIVSGANVINGVMERFVLYDYLGTAGMLVLFLAAVLLTGRECIKFMRQSEEYVWN</sequence>
<name>A0A2Y9BDW3_9FIRM</name>
<dbReference type="EMBL" id="QGDL01000002">
    <property type="protein sequence ID" value="PWJ31285.1"/>
    <property type="molecule type" value="Genomic_DNA"/>
</dbReference>
<evidence type="ECO:0000256" key="1">
    <source>
        <dbReference type="SAM" id="Phobius"/>
    </source>
</evidence>
<feature type="transmembrane region" description="Helical" evidence="1">
    <location>
        <begin position="80"/>
        <end position="96"/>
    </location>
</feature>
<keyword evidence="1" id="KW-1133">Transmembrane helix</keyword>
<feature type="transmembrane region" description="Helical" evidence="1">
    <location>
        <begin position="150"/>
        <end position="171"/>
    </location>
</feature>
<protein>
    <submittedName>
        <fullName evidence="2">Uncharacterized protein</fullName>
    </submittedName>
</protein>
<dbReference type="AlphaFoldDB" id="A0A2Y9BDW3"/>
<keyword evidence="1" id="KW-0812">Transmembrane</keyword>
<evidence type="ECO:0000313" key="3">
    <source>
        <dbReference type="Proteomes" id="UP000245845"/>
    </source>
</evidence>
<dbReference type="Proteomes" id="UP000245845">
    <property type="component" value="Unassembled WGS sequence"/>
</dbReference>
<comment type="caution">
    <text evidence="2">The sequence shown here is derived from an EMBL/GenBank/DDBJ whole genome shotgun (WGS) entry which is preliminary data.</text>
</comment>